<dbReference type="STRING" id="706433.HMPREF9430_01741"/>
<dbReference type="InterPro" id="IPR003439">
    <property type="entry name" value="ABC_transporter-like_ATP-bd"/>
</dbReference>
<protein>
    <submittedName>
        <fullName evidence="6">ABC transporter, ATP-binding protein</fullName>
    </submittedName>
</protein>
<evidence type="ECO:0000256" key="3">
    <source>
        <dbReference type="ARBA" id="ARBA00022741"/>
    </source>
</evidence>
<comment type="similarity">
    <text evidence="1">Belongs to the ABC transporter superfamily.</text>
</comment>
<evidence type="ECO:0000313" key="7">
    <source>
        <dbReference type="Proteomes" id="UP000004097"/>
    </source>
</evidence>
<evidence type="ECO:0000313" key="6">
    <source>
        <dbReference type="EMBL" id="EFW23934.1"/>
    </source>
</evidence>
<dbReference type="RefSeq" id="WP_006526545.1">
    <property type="nucleotide sequence ID" value="NZ_GL637665.1"/>
</dbReference>
<dbReference type="GO" id="GO:0016887">
    <property type="term" value="F:ATP hydrolysis activity"/>
    <property type="evidence" value="ECO:0007669"/>
    <property type="project" value="InterPro"/>
</dbReference>
<keyword evidence="7" id="KW-1185">Reference proteome</keyword>
<dbReference type="OrthoDB" id="9775135at2"/>
<feature type="domain" description="ABC transporter" evidence="5">
    <location>
        <begin position="17"/>
        <end position="252"/>
    </location>
</feature>
<dbReference type="InterPro" id="IPR027417">
    <property type="entry name" value="P-loop_NTPase"/>
</dbReference>
<keyword evidence="3" id="KW-0547">Nucleotide-binding</keyword>
<dbReference type="Pfam" id="PF00005">
    <property type="entry name" value="ABC_tran"/>
    <property type="match status" value="1"/>
</dbReference>
<gene>
    <name evidence="6" type="ORF">HMPREF9430_01741</name>
</gene>
<dbReference type="GO" id="GO:0005524">
    <property type="term" value="F:ATP binding"/>
    <property type="evidence" value="ECO:0007669"/>
    <property type="project" value="UniProtKB-KW"/>
</dbReference>
<dbReference type="AlphaFoldDB" id="E7MQ15"/>
<dbReference type="SMART" id="SM00382">
    <property type="entry name" value="AAA"/>
    <property type="match status" value="1"/>
</dbReference>
<dbReference type="Gene3D" id="3.40.50.300">
    <property type="entry name" value="P-loop containing nucleotide triphosphate hydrolases"/>
    <property type="match status" value="1"/>
</dbReference>
<comment type="caution">
    <text evidence="6">The sequence shown here is derived from an EMBL/GenBank/DDBJ whole genome shotgun (WGS) entry which is preliminary data.</text>
</comment>
<dbReference type="Proteomes" id="UP000004097">
    <property type="component" value="Unassembled WGS sequence"/>
</dbReference>
<dbReference type="InterPro" id="IPR050763">
    <property type="entry name" value="ABC_transporter_ATP-binding"/>
</dbReference>
<keyword evidence="4 6" id="KW-0067">ATP-binding</keyword>
<name>E7MQ15_9FIRM</name>
<dbReference type="eggNOG" id="COG4586">
    <property type="taxonomic scope" value="Bacteria"/>
</dbReference>
<dbReference type="SUPFAM" id="SSF52540">
    <property type="entry name" value="P-loop containing nucleoside triphosphate hydrolases"/>
    <property type="match status" value="1"/>
</dbReference>
<keyword evidence="2" id="KW-0813">Transport</keyword>
<dbReference type="InterPro" id="IPR003593">
    <property type="entry name" value="AAA+_ATPase"/>
</dbReference>
<evidence type="ECO:0000256" key="1">
    <source>
        <dbReference type="ARBA" id="ARBA00005417"/>
    </source>
</evidence>
<dbReference type="HOGENOM" id="CLU_000604_1_2_9"/>
<sequence length="321" mass="37003">MKSIICSDLKKTYKIRVSKKGILGFLYPEYTLVEAIKNINFTVEEGSITGILGSNGAGKSTLIKMMTGILMPSEGSISVNGFTPSKREEKFKKSIGLMMGNRSSLIYDLPVRDSFEYLKIIYDVDNGKYNDALVLLEKINAIELLDIPVRKLSLGQRKKMELVSTILHNPKILFLDEATIGMDIQSKIEVLNFCMLLKRQYNTTIIYTSHDLNDVERICDKIIYLDKGEITYDGPVDRFGARKEATKVEIIFNEKIDFDIIFSEYNYEKTDDYTCKFYLENDKINIFLEKVNMYSIQEMQIKRVTLEDKVLDYVDIHKKND</sequence>
<organism evidence="6 7">
    <name type="scientific">Solobacterium moorei F0204</name>
    <dbReference type="NCBI Taxonomy" id="706433"/>
    <lineage>
        <taxon>Bacteria</taxon>
        <taxon>Bacillati</taxon>
        <taxon>Bacillota</taxon>
        <taxon>Erysipelotrichia</taxon>
        <taxon>Erysipelotrichales</taxon>
        <taxon>Erysipelotrichaceae</taxon>
        <taxon>Solobacterium</taxon>
    </lineage>
</organism>
<dbReference type="PANTHER" id="PTHR42711">
    <property type="entry name" value="ABC TRANSPORTER ATP-BINDING PROTEIN"/>
    <property type="match status" value="1"/>
</dbReference>
<dbReference type="PROSITE" id="PS00211">
    <property type="entry name" value="ABC_TRANSPORTER_1"/>
    <property type="match status" value="1"/>
</dbReference>
<accession>E7MQ15</accession>
<evidence type="ECO:0000256" key="2">
    <source>
        <dbReference type="ARBA" id="ARBA00022448"/>
    </source>
</evidence>
<dbReference type="InterPro" id="IPR017871">
    <property type="entry name" value="ABC_transporter-like_CS"/>
</dbReference>
<dbReference type="PROSITE" id="PS50893">
    <property type="entry name" value="ABC_TRANSPORTER_2"/>
    <property type="match status" value="1"/>
</dbReference>
<dbReference type="PANTHER" id="PTHR42711:SF5">
    <property type="entry name" value="ABC TRANSPORTER ATP-BINDING PROTEIN NATA"/>
    <property type="match status" value="1"/>
</dbReference>
<dbReference type="EMBL" id="AECQ01000031">
    <property type="protein sequence ID" value="EFW23934.1"/>
    <property type="molecule type" value="Genomic_DNA"/>
</dbReference>
<proteinExistence type="inferred from homology"/>
<reference evidence="6 7" key="1">
    <citation type="submission" date="2010-08" db="EMBL/GenBank/DDBJ databases">
        <authorList>
            <person name="Weinstock G."/>
            <person name="Sodergren E."/>
            <person name="Clifton S."/>
            <person name="Fulton L."/>
            <person name="Fulton B."/>
            <person name="Courtney L."/>
            <person name="Fronick C."/>
            <person name="Harrison M."/>
            <person name="Strong C."/>
            <person name="Farmer C."/>
            <person name="Delahaunty K."/>
            <person name="Markovic C."/>
            <person name="Hall O."/>
            <person name="Minx P."/>
            <person name="Tomlinson C."/>
            <person name="Mitreva M."/>
            <person name="Hou S."/>
            <person name="Chen J."/>
            <person name="Wollam A."/>
            <person name="Pepin K.H."/>
            <person name="Johnson M."/>
            <person name="Bhonagiri V."/>
            <person name="Zhang X."/>
            <person name="Suruliraj S."/>
            <person name="Warren W."/>
            <person name="Chinwalla A."/>
            <person name="Mardis E.R."/>
            <person name="Wilson R.K."/>
        </authorList>
    </citation>
    <scope>NUCLEOTIDE SEQUENCE [LARGE SCALE GENOMIC DNA]</scope>
    <source>
        <strain evidence="6 7">F0204</strain>
    </source>
</reference>
<evidence type="ECO:0000256" key="4">
    <source>
        <dbReference type="ARBA" id="ARBA00022840"/>
    </source>
</evidence>
<evidence type="ECO:0000259" key="5">
    <source>
        <dbReference type="PROSITE" id="PS50893"/>
    </source>
</evidence>